<dbReference type="InterPro" id="IPR051239">
    <property type="entry name" value="2'-dNMP_N-hydrolase"/>
</dbReference>
<dbReference type="GO" id="GO:0070694">
    <property type="term" value="F:5-hydroxymethyl-dUMP N-hydrolase activity"/>
    <property type="evidence" value="ECO:0007669"/>
    <property type="project" value="InterPro"/>
</dbReference>
<dbReference type="AlphaFoldDB" id="A0A0P6X7N5"/>
<dbReference type="RefSeq" id="WP_061914016.1">
    <property type="nucleotide sequence ID" value="NZ_DF967971.1"/>
</dbReference>
<keyword evidence="4 6" id="KW-0326">Glycosidase</keyword>
<name>A0A0P6X7N5_9CHLR</name>
<keyword evidence="2 6" id="KW-0378">Hydrolase</keyword>
<accession>A0A0P6X7N5</accession>
<evidence type="ECO:0000313" key="7">
    <source>
        <dbReference type="EMBL" id="KPL75390.1"/>
    </source>
</evidence>
<dbReference type="InterPro" id="IPR028607">
    <property type="entry name" value="DNPH1"/>
</dbReference>
<dbReference type="HAMAP" id="MF_03036">
    <property type="entry name" value="Nuc_phosphate_hydrolase"/>
    <property type="match status" value="1"/>
</dbReference>
<comment type="caution">
    <text evidence="6">Lacks conserved residue(s) required for the propagation of feature annotation.</text>
</comment>
<dbReference type="SUPFAM" id="SSF52309">
    <property type="entry name" value="N-(deoxy)ribosyltransferase-like"/>
    <property type="match status" value="1"/>
</dbReference>
<keyword evidence="3 6" id="KW-0546">Nucleotide metabolism</keyword>
<dbReference type="OrthoDB" id="9811273at2"/>
<reference evidence="7 8" key="1">
    <citation type="submission" date="2015-07" db="EMBL/GenBank/DDBJ databases">
        <title>Draft genome of Bellilinea caldifistulae DSM 17877.</title>
        <authorList>
            <person name="Hemp J."/>
            <person name="Ward L.M."/>
            <person name="Pace L.A."/>
            <person name="Fischer W.W."/>
        </authorList>
    </citation>
    <scope>NUCLEOTIDE SEQUENCE [LARGE SCALE GENOMIC DNA]</scope>
    <source>
        <strain evidence="7 8">GOMI-1</strain>
    </source>
</reference>
<feature type="binding site" description="in other chain" evidence="6">
    <location>
        <position position="19"/>
    </location>
    <ligand>
        <name>substrate</name>
        <note>ligand shared between homodimeric partners</note>
    </ligand>
</feature>
<keyword evidence="8" id="KW-1185">Reference proteome</keyword>
<dbReference type="Pfam" id="PF05014">
    <property type="entry name" value="Nuc_deoxyrib_tr"/>
    <property type="match status" value="1"/>
</dbReference>
<dbReference type="EC" id="3.2.2.-" evidence="6"/>
<comment type="function">
    <text evidence="6">Catalyzes the cleavage of the N-glycosidic bond of deoxyribonucleoside 5'-monophosphates to yield deoxyribose 5-phosphate and a purine or pyrimidine base.</text>
</comment>
<evidence type="ECO:0000256" key="4">
    <source>
        <dbReference type="ARBA" id="ARBA00023295"/>
    </source>
</evidence>
<evidence type="ECO:0000256" key="2">
    <source>
        <dbReference type="ARBA" id="ARBA00022801"/>
    </source>
</evidence>
<evidence type="ECO:0000256" key="6">
    <source>
        <dbReference type="HAMAP-Rule" id="MF_03036"/>
    </source>
</evidence>
<dbReference type="InterPro" id="IPR007710">
    <property type="entry name" value="Nucleoside_deoxyribTrfase"/>
</dbReference>
<comment type="catalytic activity">
    <reaction evidence="6">
        <text>a pyrimidine 2'-deoxyribonucleoside 5'-phosphate + H2O = a pyrimidine nucleobase + 2-deoxy-D-ribose 5-phosphate</text>
        <dbReference type="Rhea" id="RHEA:57852"/>
        <dbReference type="ChEBI" id="CHEBI:15377"/>
        <dbReference type="ChEBI" id="CHEBI:26432"/>
        <dbReference type="ChEBI" id="CHEBI:62877"/>
        <dbReference type="ChEBI" id="CHEBI:142209"/>
    </reaction>
</comment>
<evidence type="ECO:0000313" key="8">
    <source>
        <dbReference type="Proteomes" id="UP000050514"/>
    </source>
</evidence>
<comment type="similarity">
    <text evidence="6">Belongs to the 2'-deoxynucleoside 5'-phosphate N-hydrolase 1 family.</text>
</comment>
<evidence type="ECO:0000256" key="1">
    <source>
        <dbReference type="ARBA" id="ARBA00011407"/>
    </source>
</evidence>
<sequence>MNIYFSCSITGGRNDQPVYATIVRALLEDGHHVPTAILASPQVMDMEMVVDPREVYRRDVNWVRACDALIAEVSTPSHGVGYEIALALMLEKPVLACFRAGAAVSKMILGNDHPRFSMGMYKDSEEAVILIRDFLRGLDCE</sequence>
<comment type="subunit">
    <text evidence="1 6">Monomer and homodimer.</text>
</comment>
<dbReference type="EMBL" id="LGHJ01000014">
    <property type="protein sequence ID" value="KPL75390.1"/>
    <property type="molecule type" value="Genomic_DNA"/>
</dbReference>
<evidence type="ECO:0000256" key="5">
    <source>
        <dbReference type="ARBA" id="ARBA00047460"/>
    </source>
</evidence>
<dbReference type="Gene3D" id="3.40.50.450">
    <property type="match status" value="1"/>
</dbReference>
<dbReference type="GO" id="GO:0009117">
    <property type="term" value="P:nucleotide metabolic process"/>
    <property type="evidence" value="ECO:0007669"/>
    <property type="project" value="UniProtKB-KW"/>
</dbReference>
<comment type="catalytic activity">
    <reaction evidence="6">
        <text>a purine 2'-deoxyribonucleoside 5'-phosphate + H2O = a purine nucleobase + 2-deoxy-D-ribose 5-phosphate</text>
        <dbReference type="Rhea" id="RHEA:51132"/>
        <dbReference type="ChEBI" id="CHEBI:15377"/>
        <dbReference type="ChEBI" id="CHEBI:26386"/>
        <dbReference type="ChEBI" id="CHEBI:62877"/>
        <dbReference type="ChEBI" id="CHEBI:142198"/>
    </reaction>
</comment>
<gene>
    <name evidence="7" type="ORF">AC812_08895</name>
</gene>
<dbReference type="STRING" id="360411.AC812_08895"/>
<dbReference type="Proteomes" id="UP000050514">
    <property type="component" value="Unassembled WGS sequence"/>
</dbReference>
<dbReference type="GO" id="GO:0009159">
    <property type="term" value="P:deoxyribonucleoside monophosphate catabolic process"/>
    <property type="evidence" value="ECO:0007669"/>
    <property type="project" value="InterPro"/>
</dbReference>
<organism evidence="7 8">
    <name type="scientific">Bellilinea caldifistulae</name>
    <dbReference type="NCBI Taxonomy" id="360411"/>
    <lineage>
        <taxon>Bacteria</taxon>
        <taxon>Bacillati</taxon>
        <taxon>Chloroflexota</taxon>
        <taxon>Anaerolineae</taxon>
        <taxon>Anaerolineales</taxon>
        <taxon>Anaerolineaceae</taxon>
        <taxon>Bellilinea</taxon>
    </lineage>
</organism>
<dbReference type="PANTHER" id="PTHR15364">
    <property type="entry name" value="2'-DEOXYNUCLEOSIDE 5'-PHOSPHATE N-HYDROLASE 1"/>
    <property type="match status" value="1"/>
</dbReference>
<evidence type="ECO:0000256" key="3">
    <source>
        <dbReference type="ARBA" id="ARBA00023080"/>
    </source>
</evidence>
<feature type="binding site" description="in other chain" evidence="6">
    <location>
        <position position="83"/>
    </location>
    <ligand>
        <name>substrate</name>
        <note>ligand shared between homodimeric partners</note>
    </ligand>
</feature>
<comment type="catalytic activity">
    <reaction evidence="5">
        <text>5-hydroxymethyl-dUMP + H2O = 5-hydroxymethyluracil + 2-deoxy-D-ribose 5-phosphate</text>
        <dbReference type="Rhea" id="RHEA:77099"/>
        <dbReference type="ChEBI" id="CHEBI:15377"/>
        <dbReference type="ChEBI" id="CHEBI:16964"/>
        <dbReference type="ChEBI" id="CHEBI:62877"/>
        <dbReference type="ChEBI" id="CHEBI:90409"/>
    </reaction>
    <physiologicalReaction direction="left-to-right" evidence="5">
        <dbReference type="Rhea" id="RHEA:77100"/>
    </physiologicalReaction>
</comment>
<protein>
    <recommendedName>
        <fullName evidence="6">Putative 2'-deoxynucleoside 5'-phosphate N-hydrolase 1</fullName>
        <ecNumber evidence="6">3.2.2.-</ecNumber>
    </recommendedName>
</protein>
<dbReference type="PANTHER" id="PTHR15364:SF0">
    <property type="entry name" value="2'-DEOXYNUCLEOSIDE 5'-PHOSPHATE N-HYDROLASE 1"/>
    <property type="match status" value="1"/>
</dbReference>
<dbReference type="GO" id="GO:0009116">
    <property type="term" value="P:nucleoside metabolic process"/>
    <property type="evidence" value="ECO:0007669"/>
    <property type="project" value="UniProtKB-UniRule"/>
</dbReference>
<comment type="caution">
    <text evidence="7">The sequence shown here is derived from an EMBL/GenBank/DDBJ whole genome shotgun (WGS) entry which is preliminary data.</text>
</comment>
<proteinExistence type="inferred from homology"/>